<comment type="similarity">
    <text evidence="1">Belongs to the HIBADH-related family.</text>
</comment>
<evidence type="ECO:0000256" key="4">
    <source>
        <dbReference type="PIRSR" id="PIRSR000103-1"/>
    </source>
</evidence>
<reference evidence="7 8" key="1">
    <citation type="submission" date="2019-11" db="EMBL/GenBank/DDBJ databases">
        <title>Genome sequences of 17 halophilic strains isolated from different environments.</title>
        <authorList>
            <person name="Furrow R.E."/>
        </authorList>
    </citation>
    <scope>NUCLEOTIDE SEQUENCE [LARGE SCALE GENOMIC DNA]</scope>
    <source>
        <strain evidence="7 8">SL-4</strain>
    </source>
</reference>
<dbReference type="Gene3D" id="1.10.1040.10">
    <property type="entry name" value="N-(1-d-carboxylethyl)-l-norvaline Dehydrogenase, domain 2"/>
    <property type="match status" value="1"/>
</dbReference>
<dbReference type="Gene3D" id="3.40.50.720">
    <property type="entry name" value="NAD(P)-binding Rossmann-like Domain"/>
    <property type="match status" value="1"/>
</dbReference>
<dbReference type="PANTHER" id="PTHR43060">
    <property type="entry name" value="3-HYDROXYISOBUTYRATE DEHYDROGENASE-LIKE 1, MITOCHONDRIAL-RELATED"/>
    <property type="match status" value="1"/>
</dbReference>
<dbReference type="SUPFAM" id="SSF48179">
    <property type="entry name" value="6-phosphogluconate dehydrogenase C-terminal domain-like"/>
    <property type="match status" value="1"/>
</dbReference>
<comment type="caution">
    <text evidence="7">The sequence shown here is derived from an EMBL/GenBank/DDBJ whole genome shotgun (WGS) entry which is preliminary data.</text>
</comment>
<keyword evidence="3" id="KW-0520">NAD</keyword>
<dbReference type="OrthoDB" id="9786703at2"/>
<dbReference type="GO" id="GO:0051287">
    <property type="term" value="F:NAD binding"/>
    <property type="evidence" value="ECO:0007669"/>
    <property type="project" value="InterPro"/>
</dbReference>
<dbReference type="PANTHER" id="PTHR43060:SF15">
    <property type="entry name" value="3-HYDROXYISOBUTYRATE DEHYDROGENASE-LIKE 1, MITOCHONDRIAL-RELATED"/>
    <property type="match status" value="1"/>
</dbReference>
<feature type="domain" description="3-hydroxyisobutyrate dehydrogenase-like NAD-binding" evidence="6">
    <location>
        <begin position="167"/>
        <end position="287"/>
    </location>
</feature>
<dbReference type="InterPro" id="IPR013328">
    <property type="entry name" value="6PGD_dom2"/>
</dbReference>
<sequence length="293" mass="31166">MTKQTIGFIGAGVMGKSMARNLMKAGYDLNVFTRTKGKADDLVAEGANWKESVAGLSEHSDLIITIVGYPSDVEEVYLGGDGILENAKPGSYVIDMTTSSPDLAQEIAEKAEKAGIHAYDAPVSGGDVGARNGKLTIMVGGKQDYFDEVLPVFQAMGENIVLQGEAGAGQHTKMSNQIAIASGMLGVCEAITYAEKAGLDPKKVLSSIEFGAAGSWSLSNLGPRMIDGNFDPGFYVKHFIKDMKIAIDSAETMQIPVPGLKLAKQLYEELSEAGGDNDGTQALYKYYQMMPVS</sequence>
<evidence type="ECO:0000256" key="1">
    <source>
        <dbReference type="ARBA" id="ARBA00009080"/>
    </source>
</evidence>
<dbReference type="PIRSF" id="PIRSF000103">
    <property type="entry name" value="HIBADH"/>
    <property type="match status" value="1"/>
</dbReference>
<dbReference type="EMBL" id="WMFA01000002">
    <property type="protein sequence ID" value="MYL70530.1"/>
    <property type="molecule type" value="Genomic_DNA"/>
</dbReference>
<protein>
    <submittedName>
        <fullName evidence="7">NAD-binding protein</fullName>
    </submittedName>
</protein>
<dbReference type="Proteomes" id="UP000450457">
    <property type="component" value="Unassembled WGS sequence"/>
</dbReference>
<dbReference type="InterPro" id="IPR036291">
    <property type="entry name" value="NAD(P)-bd_dom_sf"/>
</dbReference>
<name>A0A845F9C0_9BACI</name>
<dbReference type="SUPFAM" id="SSF51735">
    <property type="entry name" value="NAD(P)-binding Rossmann-fold domains"/>
    <property type="match status" value="1"/>
</dbReference>
<dbReference type="InterPro" id="IPR015815">
    <property type="entry name" value="HIBADH-related"/>
</dbReference>
<dbReference type="GO" id="GO:0050661">
    <property type="term" value="F:NADP binding"/>
    <property type="evidence" value="ECO:0007669"/>
    <property type="project" value="InterPro"/>
</dbReference>
<evidence type="ECO:0000313" key="8">
    <source>
        <dbReference type="Proteomes" id="UP000450457"/>
    </source>
</evidence>
<evidence type="ECO:0000256" key="3">
    <source>
        <dbReference type="ARBA" id="ARBA00023027"/>
    </source>
</evidence>
<keyword evidence="2" id="KW-0560">Oxidoreductase</keyword>
<dbReference type="InterPro" id="IPR008927">
    <property type="entry name" value="6-PGluconate_DH-like_C_sf"/>
</dbReference>
<evidence type="ECO:0000259" key="6">
    <source>
        <dbReference type="Pfam" id="PF14833"/>
    </source>
</evidence>
<dbReference type="AlphaFoldDB" id="A0A845F9C0"/>
<dbReference type="Pfam" id="PF14833">
    <property type="entry name" value="NAD_binding_11"/>
    <property type="match status" value="1"/>
</dbReference>
<dbReference type="RefSeq" id="WP_160912442.1">
    <property type="nucleotide sequence ID" value="NZ_WMFA01000002.1"/>
</dbReference>
<accession>A0A845F9C0</accession>
<dbReference type="GeneID" id="78006673"/>
<dbReference type="InterPro" id="IPR006115">
    <property type="entry name" value="6PGDH_NADP-bd"/>
</dbReference>
<dbReference type="GO" id="GO:0016491">
    <property type="term" value="F:oxidoreductase activity"/>
    <property type="evidence" value="ECO:0007669"/>
    <property type="project" value="UniProtKB-KW"/>
</dbReference>
<proteinExistence type="inferred from homology"/>
<dbReference type="Pfam" id="PF03446">
    <property type="entry name" value="NAD_binding_2"/>
    <property type="match status" value="1"/>
</dbReference>
<evidence type="ECO:0000313" key="7">
    <source>
        <dbReference type="EMBL" id="MYL70530.1"/>
    </source>
</evidence>
<gene>
    <name evidence="7" type="ORF">GLW00_06705</name>
</gene>
<dbReference type="InterPro" id="IPR029154">
    <property type="entry name" value="HIBADH-like_NADP-bd"/>
</dbReference>
<evidence type="ECO:0000259" key="5">
    <source>
        <dbReference type="Pfam" id="PF03446"/>
    </source>
</evidence>
<evidence type="ECO:0000256" key="2">
    <source>
        <dbReference type="ARBA" id="ARBA00023002"/>
    </source>
</evidence>
<feature type="domain" description="6-phosphogluconate dehydrogenase NADP-binding" evidence="5">
    <location>
        <begin position="5"/>
        <end position="162"/>
    </location>
</feature>
<feature type="active site" evidence="4">
    <location>
        <position position="173"/>
    </location>
</feature>
<organism evidence="7 8">
    <name type="scientific">Halobacillus litoralis</name>
    <dbReference type="NCBI Taxonomy" id="45668"/>
    <lineage>
        <taxon>Bacteria</taxon>
        <taxon>Bacillati</taxon>
        <taxon>Bacillota</taxon>
        <taxon>Bacilli</taxon>
        <taxon>Bacillales</taxon>
        <taxon>Bacillaceae</taxon>
        <taxon>Halobacillus</taxon>
    </lineage>
</organism>